<dbReference type="AlphaFoldDB" id="A0A3Q1FNT5"/>
<name>A0A3Q1FNT5_9TELE</name>
<dbReference type="InterPro" id="IPR020843">
    <property type="entry name" value="ER"/>
</dbReference>
<dbReference type="STRING" id="80966.ENSAPOP00000019771"/>
<evidence type="ECO:0000256" key="1">
    <source>
        <dbReference type="ARBA" id="ARBA00004496"/>
    </source>
</evidence>
<dbReference type="Proteomes" id="UP000257200">
    <property type="component" value="Unplaced"/>
</dbReference>
<dbReference type="InterPro" id="IPR011032">
    <property type="entry name" value="GroES-like_sf"/>
</dbReference>
<dbReference type="InterPro" id="IPR013149">
    <property type="entry name" value="ADH-like_C"/>
</dbReference>
<dbReference type="InterPro" id="IPR036291">
    <property type="entry name" value="NAD(P)-bd_dom_sf"/>
</dbReference>
<dbReference type="PANTHER" id="PTHR44154:SF1">
    <property type="entry name" value="QUINONE OXIDOREDUCTASE"/>
    <property type="match status" value="1"/>
</dbReference>
<evidence type="ECO:0000256" key="4">
    <source>
        <dbReference type="ARBA" id="ARBA00022857"/>
    </source>
</evidence>
<keyword evidence="9" id="KW-1185">Reference proteome</keyword>
<evidence type="ECO:0000256" key="5">
    <source>
        <dbReference type="ARBA" id="ARBA00022884"/>
    </source>
</evidence>
<dbReference type="InterPro" id="IPR013154">
    <property type="entry name" value="ADH-like_N"/>
</dbReference>
<dbReference type="GO" id="GO:0005829">
    <property type="term" value="C:cytosol"/>
    <property type="evidence" value="ECO:0007669"/>
    <property type="project" value="TreeGrafter"/>
</dbReference>
<keyword evidence="6" id="KW-0007">Acetylation</keyword>
<keyword evidence="3" id="KW-0963">Cytoplasm</keyword>
<keyword evidence="4" id="KW-0521">NADP</keyword>
<evidence type="ECO:0000256" key="2">
    <source>
        <dbReference type="ARBA" id="ARBA00010371"/>
    </source>
</evidence>
<dbReference type="Pfam" id="PF00107">
    <property type="entry name" value="ADH_zinc_N"/>
    <property type="match status" value="1"/>
</dbReference>
<comment type="subcellular location">
    <subcellularLocation>
        <location evidence="1">Cytoplasm</location>
    </subcellularLocation>
</comment>
<dbReference type="CDD" id="cd08253">
    <property type="entry name" value="zeta_crystallin"/>
    <property type="match status" value="1"/>
</dbReference>
<dbReference type="PANTHER" id="PTHR44154">
    <property type="entry name" value="QUINONE OXIDOREDUCTASE"/>
    <property type="match status" value="1"/>
</dbReference>
<organism evidence="8 9">
    <name type="scientific">Acanthochromis polyacanthus</name>
    <name type="common">spiny chromis</name>
    <dbReference type="NCBI Taxonomy" id="80966"/>
    <lineage>
        <taxon>Eukaryota</taxon>
        <taxon>Metazoa</taxon>
        <taxon>Chordata</taxon>
        <taxon>Craniata</taxon>
        <taxon>Vertebrata</taxon>
        <taxon>Euteleostomi</taxon>
        <taxon>Actinopterygii</taxon>
        <taxon>Neopterygii</taxon>
        <taxon>Teleostei</taxon>
        <taxon>Neoteleostei</taxon>
        <taxon>Acanthomorphata</taxon>
        <taxon>Ovalentaria</taxon>
        <taxon>Pomacentridae</taxon>
        <taxon>Acanthochromis</taxon>
    </lineage>
</organism>
<dbReference type="GO" id="GO:0070402">
    <property type="term" value="F:NADPH binding"/>
    <property type="evidence" value="ECO:0007669"/>
    <property type="project" value="TreeGrafter"/>
</dbReference>
<keyword evidence="5" id="KW-0694">RNA-binding</keyword>
<dbReference type="Gene3D" id="3.40.50.720">
    <property type="entry name" value="NAD(P)-binding Rossmann-like Domain"/>
    <property type="match status" value="1"/>
</dbReference>
<evidence type="ECO:0000256" key="3">
    <source>
        <dbReference type="ARBA" id="ARBA00022490"/>
    </source>
</evidence>
<accession>A0A3Q1FNT5</accession>
<dbReference type="Pfam" id="PF08240">
    <property type="entry name" value="ADH_N"/>
    <property type="match status" value="1"/>
</dbReference>
<proteinExistence type="inferred from homology"/>
<evidence type="ECO:0000256" key="6">
    <source>
        <dbReference type="ARBA" id="ARBA00022990"/>
    </source>
</evidence>
<dbReference type="FunFam" id="3.40.50.720:FF:000244">
    <property type="entry name" value="quinone oxidoreductase"/>
    <property type="match status" value="1"/>
</dbReference>
<evidence type="ECO:0000259" key="7">
    <source>
        <dbReference type="SMART" id="SM00829"/>
    </source>
</evidence>
<dbReference type="SUPFAM" id="SSF50129">
    <property type="entry name" value="GroES-like"/>
    <property type="match status" value="1"/>
</dbReference>
<dbReference type="SUPFAM" id="SSF51735">
    <property type="entry name" value="NAD(P)-binding Rossmann-fold domains"/>
    <property type="match status" value="1"/>
</dbReference>
<dbReference type="GeneTree" id="ENSGT00940000154882"/>
<dbReference type="GO" id="GO:0003730">
    <property type="term" value="F:mRNA 3'-UTR binding"/>
    <property type="evidence" value="ECO:0007669"/>
    <property type="project" value="TreeGrafter"/>
</dbReference>
<dbReference type="InParanoid" id="A0A3Q1FNT5"/>
<protein>
    <submittedName>
        <fullName evidence="8">Crystallin, zeta (quinone reductase)</fullName>
    </submittedName>
</protein>
<evidence type="ECO:0000313" key="8">
    <source>
        <dbReference type="Ensembl" id="ENSAPOP00000019771.1"/>
    </source>
</evidence>
<comment type="similarity">
    <text evidence="2">Belongs to the zinc-containing alcohol dehydrogenase family. Quinone oxidoreductase subfamily.</text>
</comment>
<feature type="domain" description="Enoyl reductase (ER)" evidence="7">
    <location>
        <begin position="16"/>
        <end position="324"/>
    </location>
</feature>
<evidence type="ECO:0000313" key="9">
    <source>
        <dbReference type="Proteomes" id="UP000257200"/>
    </source>
</evidence>
<dbReference type="InterPro" id="IPR051603">
    <property type="entry name" value="Zinc-ADH_QOR/CCCR"/>
</dbReference>
<reference evidence="8" key="1">
    <citation type="submission" date="2025-08" db="UniProtKB">
        <authorList>
            <consortium name="Ensembl"/>
        </authorList>
    </citation>
    <scope>IDENTIFICATION</scope>
</reference>
<dbReference type="SMART" id="SM00829">
    <property type="entry name" value="PKS_ER"/>
    <property type="match status" value="1"/>
</dbReference>
<dbReference type="Gene3D" id="3.90.180.10">
    <property type="entry name" value="Medium-chain alcohol dehydrogenases, catalytic domain"/>
    <property type="match status" value="1"/>
</dbReference>
<reference evidence="8" key="2">
    <citation type="submission" date="2025-09" db="UniProtKB">
        <authorList>
            <consortium name="Ensembl"/>
        </authorList>
    </citation>
    <scope>IDENTIFICATION</scope>
</reference>
<dbReference type="FunFam" id="3.90.180.10:FF:000016">
    <property type="entry name" value="Quinone oxidoreductase"/>
    <property type="match status" value="1"/>
</dbReference>
<sequence>MSSSKMMKAIRVSELGAPSVLKMASMSIPHPGPGKVLIRVHACGVNPVETYIRSGSFDNPTLPYTPGTDAAGVVEAVGNGVTSVKKGDRVYTTLTDTGSYAEYTVAAADAVHKLPDAVDFAQGAAIGIPYFTAFRALVHKAHVKAGQTILIHGATGGVGIATCQLARAMGLKVLGSAGTADGMKLITKNGAHQAFNHREKGYTDKIMAATGGKGVNVIVEMLANVNLNKDIEMVAKKGHIVIVGSRGTIDIDGWQIMAKEAVIVGVFIFDATREENIECEEYLFSGMEAGWLRPLVGPKYTLDKAAQAHTDIIESPGAFGKMILTM</sequence>
<dbReference type="GO" id="GO:0003960">
    <property type="term" value="F:quinone reductase (NADPH) activity"/>
    <property type="evidence" value="ECO:0007669"/>
    <property type="project" value="TreeGrafter"/>
</dbReference>
<dbReference type="Ensembl" id="ENSAPOT00000029733.1">
    <property type="protein sequence ID" value="ENSAPOP00000019771.1"/>
    <property type="gene ID" value="ENSAPOG00000023247.1"/>
</dbReference>